<name>A0A183GNG5_HELPZ</name>
<dbReference type="OrthoDB" id="5836746at2759"/>
<sequence>MLLERMIAIFYVGQYETCTKKLGHSLLLLSVSHFLRSINVAEALKMFICSHTAHKNLRRKEAVSKEGEKFDAPQINCLNTPASRTLQINILFVFALICHIVAISAIAVVYIIQRRKSRLATTLTSRFQFSENMTSSRLLITLSGIQLVIFLTYGISMMFLRTTQQKNGGLPSIYRSNVQAAYMDLYFAGPDAFRLHVFRGLNMVHRPMLCFDHVSPTSTTLYCRGCYALPRAPQGCYTSVADVATEGADDVCGDVGDVGVADMGDIAL</sequence>
<keyword evidence="8" id="KW-1185">Reference proteome</keyword>
<keyword evidence="3 6" id="KW-0812">Transmembrane</keyword>
<evidence type="ECO:0000313" key="7">
    <source>
        <dbReference type="EMBL" id="VDP43664.1"/>
    </source>
</evidence>
<dbReference type="AlphaFoldDB" id="A0A183GNG5"/>
<dbReference type="EMBL" id="UZAH01036035">
    <property type="protein sequence ID" value="VDP43664.1"/>
    <property type="molecule type" value="Genomic_DNA"/>
</dbReference>
<evidence type="ECO:0000256" key="5">
    <source>
        <dbReference type="ARBA" id="ARBA00023136"/>
    </source>
</evidence>
<dbReference type="WBParaSite" id="HPBE_0002423501-mRNA-1">
    <property type="protein sequence ID" value="HPBE_0002423501-mRNA-1"/>
    <property type="gene ID" value="HPBE_0002423501"/>
</dbReference>
<keyword evidence="4 6" id="KW-1133">Transmembrane helix</keyword>
<feature type="transmembrane region" description="Helical" evidence="6">
    <location>
        <begin position="90"/>
        <end position="112"/>
    </location>
</feature>
<organism evidence="8 9">
    <name type="scientific">Heligmosomoides polygyrus</name>
    <name type="common">Parasitic roundworm</name>
    <dbReference type="NCBI Taxonomy" id="6339"/>
    <lineage>
        <taxon>Eukaryota</taxon>
        <taxon>Metazoa</taxon>
        <taxon>Ecdysozoa</taxon>
        <taxon>Nematoda</taxon>
        <taxon>Chromadorea</taxon>
        <taxon>Rhabditida</taxon>
        <taxon>Rhabditina</taxon>
        <taxon>Rhabditomorpha</taxon>
        <taxon>Strongyloidea</taxon>
        <taxon>Heligmosomidae</taxon>
        <taxon>Heligmosomoides</taxon>
    </lineage>
</organism>
<evidence type="ECO:0000313" key="8">
    <source>
        <dbReference type="Proteomes" id="UP000050761"/>
    </source>
</evidence>
<dbReference type="Pfam" id="PF10292">
    <property type="entry name" value="7TM_GPCR_Srab"/>
    <property type="match status" value="1"/>
</dbReference>
<protein>
    <submittedName>
        <fullName evidence="9">G protein-coupled receptor</fullName>
    </submittedName>
</protein>
<evidence type="ECO:0000256" key="1">
    <source>
        <dbReference type="ARBA" id="ARBA00004141"/>
    </source>
</evidence>
<dbReference type="GO" id="GO:0007606">
    <property type="term" value="P:sensory perception of chemical stimulus"/>
    <property type="evidence" value="ECO:0007669"/>
    <property type="project" value="InterPro"/>
</dbReference>
<dbReference type="Proteomes" id="UP000050761">
    <property type="component" value="Unassembled WGS sequence"/>
</dbReference>
<evidence type="ECO:0000256" key="3">
    <source>
        <dbReference type="ARBA" id="ARBA00022692"/>
    </source>
</evidence>
<dbReference type="GO" id="GO:0016020">
    <property type="term" value="C:membrane"/>
    <property type="evidence" value="ECO:0007669"/>
    <property type="project" value="UniProtKB-SubCell"/>
</dbReference>
<reference evidence="9" key="2">
    <citation type="submission" date="2019-09" db="UniProtKB">
        <authorList>
            <consortium name="WormBaseParasite"/>
        </authorList>
    </citation>
    <scope>IDENTIFICATION</scope>
</reference>
<accession>A0A3P8EG36</accession>
<feature type="transmembrane region" description="Helical" evidence="6">
    <location>
        <begin position="138"/>
        <end position="160"/>
    </location>
</feature>
<dbReference type="PANTHER" id="PTHR31216:SF11">
    <property type="entry name" value="SERPENTINE RECEPTOR CLASS BETA-16-RELATED"/>
    <property type="match status" value="1"/>
</dbReference>
<evidence type="ECO:0000256" key="6">
    <source>
        <dbReference type="SAM" id="Phobius"/>
    </source>
</evidence>
<keyword evidence="5 6" id="KW-0472">Membrane</keyword>
<accession>A0A183GNG5</accession>
<proteinExistence type="inferred from homology"/>
<gene>
    <name evidence="7" type="ORF">HPBE_LOCUS24234</name>
</gene>
<evidence type="ECO:0000256" key="2">
    <source>
        <dbReference type="ARBA" id="ARBA00006860"/>
    </source>
</evidence>
<dbReference type="InterPro" id="IPR019408">
    <property type="entry name" value="7TM_GPCR_serpentine_rcpt_Srab"/>
</dbReference>
<evidence type="ECO:0000313" key="9">
    <source>
        <dbReference type="WBParaSite" id="HPBE_0002423501-mRNA-1"/>
    </source>
</evidence>
<comment type="similarity">
    <text evidence="2">Belongs to the nematode receptor-like protein srb family.</text>
</comment>
<evidence type="ECO:0000256" key="4">
    <source>
        <dbReference type="ARBA" id="ARBA00022989"/>
    </source>
</evidence>
<dbReference type="PANTHER" id="PTHR31216">
    <property type="entry name" value="SERPENTINE RECEPTOR CLASS BETA-1-RELATED-RELATED"/>
    <property type="match status" value="1"/>
</dbReference>
<comment type="subcellular location">
    <subcellularLocation>
        <location evidence="1">Membrane</location>
        <topology evidence="1">Multi-pass membrane protein</topology>
    </subcellularLocation>
</comment>
<reference evidence="7 8" key="1">
    <citation type="submission" date="2018-11" db="EMBL/GenBank/DDBJ databases">
        <authorList>
            <consortium name="Pathogen Informatics"/>
        </authorList>
    </citation>
    <scope>NUCLEOTIDE SEQUENCE [LARGE SCALE GENOMIC DNA]</scope>
</reference>
<dbReference type="InterPro" id="IPR002184">
    <property type="entry name" value="7TM_GPCR_serpentine_rcpt_Srb"/>
</dbReference>
<dbReference type="GO" id="GO:0004888">
    <property type="term" value="F:transmembrane signaling receptor activity"/>
    <property type="evidence" value="ECO:0007669"/>
    <property type="project" value="InterPro"/>
</dbReference>